<gene>
    <name evidence="2" type="ORF">DM860_016794</name>
</gene>
<feature type="region of interest" description="Disordered" evidence="1">
    <location>
        <begin position="33"/>
        <end position="53"/>
    </location>
</feature>
<name>A0A328DZT6_9ASTE</name>
<sequence>MVLSTRCAALPKKVWRPVAITTASISPCLHVEPEKTSSPGYLVTGKDSPVRED</sequence>
<accession>A0A328DZT6</accession>
<reference evidence="2 3" key="1">
    <citation type="submission" date="2018-06" db="EMBL/GenBank/DDBJ databases">
        <title>The Genome of Cuscuta australis (Dodder) Provides Insight into the Evolution of Plant Parasitism.</title>
        <authorList>
            <person name="Liu H."/>
        </authorList>
    </citation>
    <scope>NUCLEOTIDE SEQUENCE [LARGE SCALE GENOMIC DNA]</scope>
    <source>
        <strain evidence="3">cv. Yunnan</strain>
        <tissue evidence="2">Vines</tissue>
    </source>
</reference>
<evidence type="ECO:0000256" key="1">
    <source>
        <dbReference type="SAM" id="MobiDB-lite"/>
    </source>
</evidence>
<proteinExistence type="predicted"/>
<keyword evidence="3" id="KW-1185">Reference proteome</keyword>
<protein>
    <submittedName>
        <fullName evidence="2">Uncharacterized protein</fullName>
    </submittedName>
</protein>
<organism evidence="2 3">
    <name type="scientific">Cuscuta australis</name>
    <dbReference type="NCBI Taxonomy" id="267555"/>
    <lineage>
        <taxon>Eukaryota</taxon>
        <taxon>Viridiplantae</taxon>
        <taxon>Streptophyta</taxon>
        <taxon>Embryophyta</taxon>
        <taxon>Tracheophyta</taxon>
        <taxon>Spermatophyta</taxon>
        <taxon>Magnoliopsida</taxon>
        <taxon>eudicotyledons</taxon>
        <taxon>Gunneridae</taxon>
        <taxon>Pentapetalae</taxon>
        <taxon>asterids</taxon>
        <taxon>lamiids</taxon>
        <taxon>Solanales</taxon>
        <taxon>Convolvulaceae</taxon>
        <taxon>Cuscuteae</taxon>
        <taxon>Cuscuta</taxon>
        <taxon>Cuscuta subgen. Grammica</taxon>
        <taxon>Cuscuta sect. Cleistogrammica</taxon>
    </lineage>
</organism>
<dbReference type="EMBL" id="NQVE01000072">
    <property type="protein sequence ID" value="RAL50018.1"/>
    <property type="molecule type" value="Genomic_DNA"/>
</dbReference>
<evidence type="ECO:0000313" key="3">
    <source>
        <dbReference type="Proteomes" id="UP000249390"/>
    </source>
</evidence>
<comment type="caution">
    <text evidence="2">The sequence shown here is derived from an EMBL/GenBank/DDBJ whole genome shotgun (WGS) entry which is preliminary data.</text>
</comment>
<evidence type="ECO:0000313" key="2">
    <source>
        <dbReference type="EMBL" id="RAL50018.1"/>
    </source>
</evidence>
<dbReference type="Proteomes" id="UP000249390">
    <property type="component" value="Unassembled WGS sequence"/>
</dbReference>
<dbReference type="AlphaFoldDB" id="A0A328DZT6"/>